<accession>A0A1Y5PCH7</accession>
<reference evidence="1" key="1">
    <citation type="submission" date="2016-03" db="EMBL/GenBank/DDBJ databases">
        <authorList>
            <person name="Ploux O."/>
        </authorList>
    </citation>
    <scope>NUCLEOTIDE SEQUENCE</scope>
    <source>
        <strain evidence="1">UC10</strain>
    </source>
</reference>
<evidence type="ECO:0000313" key="1">
    <source>
        <dbReference type="EMBL" id="SBS75170.1"/>
    </source>
</evidence>
<protein>
    <submittedName>
        <fullName evidence="1">Uncharacterized protein</fullName>
    </submittedName>
</protein>
<gene>
    <name evidence="1" type="ORF">MHPYR_200065</name>
</gene>
<organism evidence="1">
    <name type="scientific">uncultured Mycobacterium sp</name>
    <dbReference type="NCBI Taxonomy" id="171292"/>
    <lineage>
        <taxon>Bacteria</taxon>
        <taxon>Bacillati</taxon>
        <taxon>Actinomycetota</taxon>
        <taxon>Actinomycetes</taxon>
        <taxon>Mycobacteriales</taxon>
        <taxon>Mycobacteriaceae</taxon>
        <taxon>Mycobacterium</taxon>
        <taxon>environmental samples</taxon>
    </lineage>
</organism>
<dbReference type="AlphaFoldDB" id="A0A1Y5PCH7"/>
<dbReference type="EMBL" id="FLQS01000013">
    <property type="protein sequence ID" value="SBS75170.1"/>
    <property type="molecule type" value="Genomic_DNA"/>
</dbReference>
<sequence>MCGDATTHDLLSCRGKGAFTDTTTARHIVSRQATPNPVRMKWTALTRSVVCRIHKT</sequence>
<proteinExistence type="predicted"/>
<name>A0A1Y5PCH7_9MYCO</name>